<dbReference type="AlphaFoldDB" id="A0A8J7WJZ4"/>
<gene>
    <name evidence="1" type="ORF">KGA66_06740</name>
</gene>
<proteinExistence type="predicted"/>
<dbReference type="InterPro" id="IPR038312">
    <property type="entry name" value="DUF5063_sf"/>
</dbReference>
<keyword evidence="2" id="KW-1185">Reference proteome</keyword>
<name>A0A8J7WJZ4_9ACTN</name>
<dbReference type="Gene3D" id="1.20.120.1550">
    <property type="entry name" value="Protein of unknown function DUF5063"/>
    <property type="match status" value="1"/>
</dbReference>
<accession>A0A8J7WJZ4</accession>
<reference evidence="1" key="1">
    <citation type="submission" date="2021-04" db="EMBL/GenBank/DDBJ databases">
        <title>Genome based classification of Actinospica acidithermotolerans sp. nov., an actinobacterium isolated from an Indonesian hot spring.</title>
        <authorList>
            <person name="Kusuma A.B."/>
            <person name="Putra K.E."/>
            <person name="Nafisah S."/>
            <person name="Loh J."/>
            <person name="Nouioui I."/>
            <person name="Goodfellow M."/>
        </authorList>
    </citation>
    <scope>NUCLEOTIDE SEQUENCE</scope>
    <source>
        <strain evidence="1">DSM 45618</strain>
    </source>
</reference>
<dbReference type="Pfam" id="PF16702">
    <property type="entry name" value="DUF5063"/>
    <property type="match status" value="1"/>
</dbReference>
<organism evidence="1 2">
    <name type="scientific">Actinocrinis puniceicyclus</name>
    <dbReference type="NCBI Taxonomy" id="977794"/>
    <lineage>
        <taxon>Bacteria</taxon>
        <taxon>Bacillati</taxon>
        <taxon>Actinomycetota</taxon>
        <taxon>Actinomycetes</taxon>
        <taxon>Catenulisporales</taxon>
        <taxon>Actinospicaceae</taxon>
        <taxon>Actinocrinis</taxon>
    </lineage>
</organism>
<dbReference type="Proteomes" id="UP000677913">
    <property type="component" value="Unassembled WGS sequence"/>
</dbReference>
<evidence type="ECO:0000313" key="2">
    <source>
        <dbReference type="Proteomes" id="UP000677913"/>
    </source>
</evidence>
<dbReference type="EMBL" id="JAGSXH010000015">
    <property type="protein sequence ID" value="MBS2962733.1"/>
    <property type="molecule type" value="Genomic_DNA"/>
</dbReference>
<sequence length="193" mass="20976">MSDRSLSTADAAAPADQPPAVLDSAAELAEFADQISDQIESFLVVVRAVARGDATDSAVPMLLLEVSQLLLAGGRLGAVHDVVPEERFEEDPGPDPDLDELREKLAALLEPCDNYREVFDPLASQPELETRRISDDIATAVADLAHGLAHYRAGRTLEALWWWQFSYLTDWGPAASAAVRALQSIVARSRLQE</sequence>
<evidence type="ECO:0000313" key="1">
    <source>
        <dbReference type="EMBL" id="MBS2962733.1"/>
    </source>
</evidence>
<comment type="caution">
    <text evidence="1">The sequence shown here is derived from an EMBL/GenBank/DDBJ whole genome shotgun (WGS) entry which is preliminary data.</text>
</comment>
<dbReference type="InterPro" id="IPR032025">
    <property type="entry name" value="DUF5063"/>
</dbReference>
<protein>
    <submittedName>
        <fullName evidence="1">DUF5063 domain-containing protein</fullName>
    </submittedName>
</protein>